<dbReference type="WBParaSite" id="SMUV_0000310301-mRNA-1">
    <property type="protein sequence ID" value="SMUV_0000310301-mRNA-1"/>
    <property type="gene ID" value="SMUV_0000310301"/>
</dbReference>
<dbReference type="Pfam" id="PF00566">
    <property type="entry name" value="RabGAP-TBC"/>
    <property type="match status" value="1"/>
</dbReference>
<proteinExistence type="predicted"/>
<dbReference type="Gene3D" id="1.10.472.80">
    <property type="entry name" value="Ypt/Rab-GAP domain of gyp1p, domain 3"/>
    <property type="match status" value="1"/>
</dbReference>
<evidence type="ECO:0000259" key="2">
    <source>
        <dbReference type="PROSITE" id="PS50086"/>
    </source>
</evidence>
<dbReference type="InterPro" id="IPR000195">
    <property type="entry name" value="Rab-GAP-TBC_dom"/>
</dbReference>
<feature type="domain" description="Rab-GAP TBC" evidence="2">
    <location>
        <begin position="540"/>
        <end position="739"/>
    </location>
</feature>
<dbReference type="AlphaFoldDB" id="A0A0N5AFP2"/>
<evidence type="ECO:0000313" key="3">
    <source>
        <dbReference type="Proteomes" id="UP000046393"/>
    </source>
</evidence>
<dbReference type="SMART" id="SM00164">
    <property type="entry name" value="TBC"/>
    <property type="match status" value="1"/>
</dbReference>
<dbReference type="InterPro" id="IPR035969">
    <property type="entry name" value="Rab-GAP_TBC_sf"/>
</dbReference>
<feature type="coiled-coil region" evidence="1">
    <location>
        <begin position="356"/>
        <end position="390"/>
    </location>
</feature>
<sequence length="815" mass="92416">MLTPVTKPGGVSGNRLSGFINKEIVSLSSRSSLHNNEEGCLTSNESSQVFDADQAEEISVQNNNNETNLPESPNESMSDELMQADKNIVTPYDIDLILCYLILQTQSTFYLNANGELNARSLQMPSPISSSAELLKNAEDLVNKIESQAKTKVEESARNVIGKAKASLRFPSFSGCNSGRSSCEQCKILLGIVNDLKDRCYELTDEVGANQELVVALRQALMKANSQVDKLKALVSMNTPEDRVNFILDRECEITTLQINAAANLRSIQALREKNWELEQRNVELNSAVEAFRDSVRTKEELIIKLCGEHGDALGNEGPVPVVDDIEVPEGILVDFGSSTDEGTQKVFDEAAVNDIAEMRDLVNGYQSQNMFLNQEVLELQKIVSALEERERRFIRQNFDIEACYYQLKSRYIMVLNHFRTENQANSRVLEPGVIEELIDETNWVANRRVCGNEKLETRLTNSLGFYLNSDSRHRRICSMDLLDVAAELKNKSEEIAIQQELEQTPQYINWLQRWDSFLVNYVTRPLKPSADLKELIRSGVPKTYRRRVWKSLLNYLISDEQADLGNGYYQSMLRKYNTQSKANVTDDIIKQIDLDLVRTLPNNRYFDEPESPKINSLRRVLYAYRFHNKTVGYCQGLNRLAAIALLFLDEADAFWFLVACVEHLQPVDYYTPTLIGAVADQKVLRDLVGEKLPKLSQHLKKLEVDLPVLTLSWFLTCFVDTFPHDIYLRIFDAFLYEGNKVLFRFALATLKIAEAAVLECKTVGAAHALLSNVSEQILDYKTLARVAFVDLNPFPLKGIETKRQFYLSQLHVSG</sequence>
<dbReference type="SUPFAM" id="SSF47923">
    <property type="entry name" value="Ypt/Rab-GAP domain of gyp1p"/>
    <property type="match status" value="2"/>
</dbReference>
<dbReference type="Gene3D" id="1.10.10.750">
    <property type="entry name" value="Ypt/Rab-GAP domain of gyp1p, domain 1"/>
    <property type="match status" value="1"/>
</dbReference>
<dbReference type="PANTHER" id="PTHR47219">
    <property type="entry name" value="RAB GTPASE-ACTIVATING PROTEIN 1-LIKE"/>
    <property type="match status" value="1"/>
</dbReference>
<dbReference type="PROSITE" id="PS50086">
    <property type="entry name" value="TBC_RABGAP"/>
    <property type="match status" value="1"/>
</dbReference>
<name>A0A0N5AFP2_9BILA</name>
<reference evidence="4" key="1">
    <citation type="submission" date="2017-02" db="UniProtKB">
        <authorList>
            <consortium name="WormBaseParasite"/>
        </authorList>
    </citation>
    <scope>IDENTIFICATION</scope>
</reference>
<evidence type="ECO:0000256" key="1">
    <source>
        <dbReference type="SAM" id="Coils"/>
    </source>
</evidence>
<protein>
    <submittedName>
        <fullName evidence="4">Rab-GAP TBC domain-containing protein</fullName>
    </submittedName>
</protein>
<dbReference type="GO" id="GO:0031267">
    <property type="term" value="F:small GTPase binding"/>
    <property type="evidence" value="ECO:0007669"/>
    <property type="project" value="TreeGrafter"/>
</dbReference>
<accession>A0A0N5AFP2</accession>
<dbReference type="GO" id="GO:0005096">
    <property type="term" value="F:GTPase activator activity"/>
    <property type="evidence" value="ECO:0007669"/>
    <property type="project" value="TreeGrafter"/>
</dbReference>
<keyword evidence="1" id="KW-0175">Coiled coil</keyword>
<keyword evidence="3" id="KW-1185">Reference proteome</keyword>
<evidence type="ECO:0000313" key="4">
    <source>
        <dbReference type="WBParaSite" id="SMUV_0000310301-mRNA-1"/>
    </source>
</evidence>
<dbReference type="FunFam" id="1.10.472.80:FF:000018">
    <property type="entry name" value="TBC1 domain family member 2B"/>
    <property type="match status" value="1"/>
</dbReference>
<dbReference type="FunFam" id="1.10.8.270:FF:000052">
    <property type="entry name" value="Predicted protein"/>
    <property type="match status" value="1"/>
</dbReference>
<dbReference type="Gene3D" id="1.10.8.270">
    <property type="entry name" value="putative rabgap domain of human tbc1 domain family member 14 like domains"/>
    <property type="match status" value="1"/>
</dbReference>
<dbReference type="STRING" id="451379.A0A0N5AFP2"/>
<dbReference type="PANTHER" id="PTHR47219:SF20">
    <property type="entry name" value="TBC1 DOMAIN FAMILY MEMBER 2B"/>
    <property type="match status" value="1"/>
</dbReference>
<feature type="coiled-coil region" evidence="1">
    <location>
        <begin position="128"/>
        <end position="155"/>
    </location>
</feature>
<dbReference type="InterPro" id="IPR050302">
    <property type="entry name" value="Rab_GAP_TBC_domain"/>
</dbReference>
<organism evidence="3 4">
    <name type="scientific">Syphacia muris</name>
    <dbReference type="NCBI Taxonomy" id="451379"/>
    <lineage>
        <taxon>Eukaryota</taxon>
        <taxon>Metazoa</taxon>
        <taxon>Ecdysozoa</taxon>
        <taxon>Nematoda</taxon>
        <taxon>Chromadorea</taxon>
        <taxon>Rhabditida</taxon>
        <taxon>Spirurina</taxon>
        <taxon>Oxyuridomorpha</taxon>
        <taxon>Oxyuroidea</taxon>
        <taxon>Oxyuridae</taxon>
        <taxon>Syphacia</taxon>
    </lineage>
</organism>
<dbReference type="Proteomes" id="UP000046393">
    <property type="component" value="Unplaced"/>
</dbReference>